<reference evidence="1" key="1">
    <citation type="submission" date="2020-09" db="EMBL/GenBank/DDBJ databases">
        <title>Bosea spartocytisi sp. nov. a root nodule endophyte of Spartocytisus supranubius in the high mountain ecosystem fo the Teide National Park (Canary Islands, Spain).</title>
        <authorList>
            <person name="Pulido-Suarez L."/>
            <person name="Peix A."/>
            <person name="Igual J.M."/>
            <person name="Socas-Perez N."/>
            <person name="Velazquez E."/>
            <person name="Flores-Felix J.D."/>
            <person name="Leon-Barrios M."/>
        </authorList>
    </citation>
    <scope>NUCLEOTIDE SEQUENCE</scope>
    <source>
        <strain evidence="1">SSUT16</strain>
    </source>
</reference>
<accession>A0A927HYB2</accession>
<dbReference type="RefSeq" id="WP_191123057.1">
    <property type="nucleotide sequence ID" value="NZ_JACXWY010000001.1"/>
</dbReference>
<comment type="caution">
    <text evidence="1">The sequence shown here is derived from an EMBL/GenBank/DDBJ whole genome shotgun (WGS) entry which is preliminary data.</text>
</comment>
<dbReference type="InterPro" id="IPR007499">
    <property type="entry name" value="ERF_bacteria_virus"/>
</dbReference>
<sequence length="239" mass="26029">MTEAALTIHTEQPSRAVAMTPVDMLSLAVERGASVETLEKLMGLRERYEASQARKAFDEAVADAKAGIQPVLKNREGHNGKRYADFAAIAKAVDPIISEFGLSYRFRTTQTDRINVTCILSHKDGHSEETTLSGPADATGNKNAIQAIGSTLTYLQRYTLVQALGLAASEDDDGRKAGAADVQTITEEQAMLLRELIEATNSDQRGVLTYVRADDIESIAADKFDGLVAMLKRKEQRRG</sequence>
<dbReference type="Proteomes" id="UP000619295">
    <property type="component" value="Unassembled WGS sequence"/>
</dbReference>
<dbReference type="AlphaFoldDB" id="A0A927HYB2"/>
<evidence type="ECO:0000313" key="1">
    <source>
        <dbReference type="EMBL" id="MBD3844241.1"/>
    </source>
</evidence>
<organism evidence="1 2">
    <name type="scientific">Bosea spartocytisi</name>
    <dbReference type="NCBI Taxonomy" id="2773451"/>
    <lineage>
        <taxon>Bacteria</taxon>
        <taxon>Pseudomonadati</taxon>
        <taxon>Pseudomonadota</taxon>
        <taxon>Alphaproteobacteria</taxon>
        <taxon>Hyphomicrobiales</taxon>
        <taxon>Boseaceae</taxon>
        <taxon>Bosea</taxon>
    </lineage>
</organism>
<keyword evidence="2" id="KW-1185">Reference proteome</keyword>
<gene>
    <name evidence="1" type="ORF">IED13_00925</name>
</gene>
<dbReference type="Pfam" id="PF04404">
    <property type="entry name" value="ERF"/>
    <property type="match status" value="1"/>
</dbReference>
<proteinExistence type="predicted"/>
<protein>
    <submittedName>
        <fullName evidence="1">ERF family protein</fullName>
    </submittedName>
</protein>
<name>A0A927HYB2_9HYPH</name>
<dbReference type="EMBL" id="JACXWY010000001">
    <property type="protein sequence ID" value="MBD3844241.1"/>
    <property type="molecule type" value="Genomic_DNA"/>
</dbReference>
<evidence type="ECO:0000313" key="2">
    <source>
        <dbReference type="Proteomes" id="UP000619295"/>
    </source>
</evidence>